<dbReference type="AGR" id="WB:WBGene00005836"/>
<dbReference type="WormBase" id="K09D9.13">
    <property type="protein sequence ID" value="CE33931"/>
    <property type="gene ID" value="WBGene00005836"/>
    <property type="gene designation" value="srw-89"/>
</dbReference>
<feature type="domain" description="G-protein coupled receptors family 1 profile" evidence="6">
    <location>
        <begin position="43"/>
        <end position="323"/>
    </location>
</feature>
<sequence>MISSSSYQHIFDEDDTYNAKFFQSIAIYSLQIEFLMAKIGAVLNILHIFILTRKSMMISSVNSIMIGIAICDCICMIIIVKNGILVRSLVQECAPPLSQFEAQFDFFLTAVHNALRRCSAWLGMLVAVVRYFVIRNVTNIRAQVSIPKYGVKVSIIAFFTSCVASIFFYFHVDILEVATWTPKSDCEDFTDMTARPVHGQVSNEIFEWNNALFAKLRLYMECVFSKLITCFALPILSGLLITEMKKSAEVSIKSFKKSRKDLTTVITICIAISYFVSEFPLGIIYFYKAVWRGNLTYLNLAENVKLFCHSLFTINASIHCLICFSMSHQYRKTFFKCLKNLNCLSKKVQEYIFNIIFMATF</sequence>
<dbReference type="SMR" id="Q86DC3"/>
<keyword evidence="4 5" id="KW-0472">Membrane</keyword>
<keyword evidence="7" id="KW-0675">Receptor</keyword>
<dbReference type="AlphaFoldDB" id="Q86DC3"/>
<dbReference type="Pfam" id="PF10324">
    <property type="entry name" value="7TM_GPCR_Srw"/>
    <property type="match status" value="1"/>
</dbReference>
<reference evidence="7 8" key="1">
    <citation type="journal article" date="1998" name="Science">
        <title>Genome sequence of the nematode C. elegans: a platform for investigating biology.</title>
        <authorList>
            <consortium name="The C. elegans sequencing consortium"/>
            <person name="Sulson J.E."/>
            <person name="Waterston R."/>
        </authorList>
    </citation>
    <scope>NUCLEOTIDE SEQUENCE [LARGE SCALE GENOMIC DNA]</scope>
    <source>
        <strain evidence="7 8">Bristol N2</strain>
    </source>
</reference>
<keyword evidence="3 5" id="KW-1133">Transmembrane helix</keyword>
<dbReference type="Proteomes" id="UP000001940">
    <property type="component" value="Chromosome V"/>
</dbReference>
<dbReference type="RefSeq" id="NP_001024046.1">
    <property type="nucleotide sequence ID" value="NM_001028875.2"/>
</dbReference>
<evidence type="ECO:0000313" key="9">
    <source>
        <dbReference type="WormBase" id="K09D9.13"/>
    </source>
</evidence>
<organism evidence="7 8">
    <name type="scientific">Caenorhabditis elegans</name>
    <dbReference type="NCBI Taxonomy" id="6239"/>
    <lineage>
        <taxon>Eukaryota</taxon>
        <taxon>Metazoa</taxon>
        <taxon>Ecdysozoa</taxon>
        <taxon>Nematoda</taxon>
        <taxon>Chromadorea</taxon>
        <taxon>Rhabditida</taxon>
        <taxon>Rhabditina</taxon>
        <taxon>Rhabditomorpha</taxon>
        <taxon>Rhabditoidea</taxon>
        <taxon>Rhabditidae</taxon>
        <taxon>Peloderinae</taxon>
        <taxon>Caenorhabditis</taxon>
    </lineage>
</organism>
<keyword evidence="2 5" id="KW-0812">Transmembrane</keyword>
<dbReference type="UCSC" id="K09D9.13">
    <property type="organism name" value="c. elegans"/>
</dbReference>
<feature type="transmembrane region" description="Helical" evidence="5">
    <location>
        <begin position="114"/>
        <end position="133"/>
    </location>
</feature>
<dbReference type="GeneID" id="3564804"/>
<dbReference type="GO" id="GO:0016020">
    <property type="term" value="C:membrane"/>
    <property type="evidence" value="ECO:0007669"/>
    <property type="project" value="UniProtKB-SubCell"/>
</dbReference>
<dbReference type="OMA" id="ILEVATW"/>
<dbReference type="InterPro" id="IPR019427">
    <property type="entry name" value="7TM_GPCR_serpentine_rcpt_Srw"/>
</dbReference>
<evidence type="ECO:0000256" key="4">
    <source>
        <dbReference type="ARBA" id="ARBA00023136"/>
    </source>
</evidence>
<accession>Q86DC3</accession>
<keyword evidence="8" id="KW-1185">Reference proteome</keyword>
<feature type="transmembrane region" description="Helical" evidence="5">
    <location>
        <begin position="307"/>
        <end position="326"/>
    </location>
</feature>
<dbReference type="EMBL" id="BX284605">
    <property type="protein sequence ID" value="CCD61379.1"/>
    <property type="molecule type" value="Genomic_DNA"/>
</dbReference>
<dbReference type="eggNOG" id="ENOG502TGT7">
    <property type="taxonomic scope" value="Eukaryota"/>
</dbReference>
<name>Q86DC3_CAEEL</name>
<dbReference type="OrthoDB" id="5864054at2759"/>
<feature type="transmembrane region" description="Helical" evidence="5">
    <location>
        <begin position="218"/>
        <end position="241"/>
    </location>
</feature>
<dbReference type="PANTHER" id="PTHR22751:SF63">
    <property type="entry name" value="G-PROTEIN COUPLED RECEPTORS FAMILY 1 PROFILE DOMAIN-CONTAINING PROTEIN"/>
    <property type="match status" value="1"/>
</dbReference>
<dbReference type="KEGG" id="cel:CELE_K09D9.13"/>
<evidence type="ECO:0000256" key="2">
    <source>
        <dbReference type="ARBA" id="ARBA00022692"/>
    </source>
</evidence>
<evidence type="ECO:0000256" key="1">
    <source>
        <dbReference type="ARBA" id="ARBA00004370"/>
    </source>
</evidence>
<feature type="transmembrane region" description="Helical" evidence="5">
    <location>
        <begin position="153"/>
        <end position="172"/>
    </location>
</feature>
<dbReference type="SUPFAM" id="SSF81321">
    <property type="entry name" value="Family A G protein-coupled receptor-like"/>
    <property type="match status" value="1"/>
</dbReference>
<dbReference type="InterPro" id="IPR017452">
    <property type="entry name" value="GPCR_Rhodpsn_7TM"/>
</dbReference>
<feature type="transmembrane region" description="Helical" evidence="5">
    <location>
        <begin position="25"/>
        <end position="49"/>
    </location>
</feature>
<feature type="transmembrane region" description="Helical" evidence="5">
    <location>
        <begin position="262"/>
        <end position="287"/>
    </location>
</feature>
<dbReference type="PROSITE" id="PS50262">
    <property type="entry name" value="G_PROTEIN_RECEP_F1_2"/>
    <property type="match status" value="1"/>
</dbReference>
<dbReference type="PaxDb" id="6239-K09D9.13"/>
<evidence type="ECO:0000259" key="6">
    <source>
        <dbReference type="PROSITE" id="PS50262"/>
    </source>
</evidence>
<dbReference type="PhylomeDB" id="Q86DC3"/>
<gene>
    <name evidence="7 9" type="primary">srw-89</name>
    <name evidence="7" type="ORF">CELE_K09D9.13</name>
    <name evidence="9" type="ORF">K09D9.13</name>
</gene>
<feature type="transmembrane region" description="Helical" evidence="5">
    <location>
        <begin position="61"/>
        <end position="80"/>
    </location>
</feature>
<dbReference type="Gene3D" id="1.20.1070.10">
    <property type="entry name" value="Rhodopsin 7-helix transmembrane proteins"/>
    <property type="match status" value="1"/>
</dbReference>
<evidence type="ECO:0000256" key="5">
    <source>
        <dbReference type="SAM" id="Phobius"/>
    </source>
</evidence>
<dbReference type="CTD" id="3564804"/>
<dbReference type="PANTHER" id="PTHR22751">
    <property type="entry name" value="G-PROTEIN COUPLED RECEPTOR-RELATED"/>
    <property type="match status" value="1"/>
</dbReference>
<dbReference type="HOGENOM" id="CLU_043715_0_1_1"/>
<evidence type="ECO:0000313" key="7">
    <source>
        <dbReference type="EMBL" id="CCD61379.1"/>
    </source>
</evidence>
<comment type="subcellular location">
    <subcellularLocation>
        <location evidence="1">Membrane</location>
    </subcellularLocation>
</comment>
<dbReference type="GO" id="GO:0008528">
    <property type="term" value="F:G protein-coupled peptide receptor activity"/>
    <property type="evidence" value="ECO:0007669"/>
    <property type="project" value="InterPro"/>
</dbReference>
<protein>
    <submittedName>
        <fullName evidence="7">G-protein coupled receptors family 1 profile domain-containing protein</fullName>
    </submittedName>
</protein>
<evidence type="ECO:0000313" key="8">
    <source>
        <dbReference type="Proteomes" id="UP000001940"/>
    </source>
</evidence>
<evidence type="ECO:0000256" key="3">
    <source>
        <dbReference type="ARBA" id="ARBA00022989"/>
    </source>
</evidence>
<proteinExistence type="predicted"/>
<dbReference type="InParanoid" id="Q86DC3"/>